<keyword evidence="10" id="KW-0812">Transmembrane</keyword>
<feature type="region of interest" description="Disordered" evidence="9">
    <location>
        <begin position="158"/>
        <end position="177"/>
    </location>
</feature>
<keyword evidence="5" id="KW-0175">Coiled coil</keyword>
<gene>
    <name evidence="12" type="ORF">FSP39_017527</name>
</gene>
<comment type="similarity">
    <text evidence="3">Belongs to the synaptobrevin family.</text>
</comment>
<keyword evidence="13" id="KW-1185">Reference proteome</keyword>
<name>A0AA89C4Q2_PINIB</name>
<dbReference type="Pfam" id="PF25970">
    <property type="entry name" value="SEC22a_C"/>
    <property type="match status" value="1"/>
</dbReference>
<dbReference type="PROSITE" id="PS50859">
    <property type="entry name" value="LONGIN"/>
    <property type="match status" value="1"/>
</dbReference>
<dbReference type="GO" id="GO:0015031">
    <property type="term" value="P:protein transport"/>
    <property type="evidence" value="ECO:0007669"/>
    <property type="project" value="UniProtKB-KW"/>
</dbReference>
<reference evidence="12" key="1">
    <citation type="submission" date="2019-08" db="EMBL/GenBank/DDBJ databases">
        <title>The improved chromosome-level genome for the pearl oyster Pinctada fucata martensii using PacBio sequencing and Hi-C.</title>
        <authorList>
            <person name="Zheng Z."/>
        </authorList>
    </citation>
    <scope>NUCLEOTIDE SEQUENCE</scope>
    <source>
        <strain evidence="12">ZZ-2019</strain>
        <tissue evidence="12">Adductor muscle</tissue>
    </source>
</reference>
<evidence type="ECO:0000256" key="8">
    <source>
        <dbReference type="ARBA" id="ARBA00024188"/>
    </source>
</evidence>
<evidence type="ECO:0000256" key="3">
    <source>
        <dbReference type="ARBA" id="ARBA00008025"/>
    </source>
</evidence>
<evidence type="ECO:0000259" key="11">
    <source>
        <dbReference type="PROSITE" id="PS50859"/>
    </source>
</evidence>
<keyword evidence="10" id="KW-1133">Transmembrane helix</keyword>
<feature type="transmembrane region" description="Helical" evidence="10">
    <location>
        <begin position="231"/>
        <end position="249"/>
    </location>
</feature>
<dbReference type="GO" id="GO:0005794">
    <property type="term" value="C:Golgi apparatus"/>
    <property type="evidence" value="ECO:0007669"/>
    <property type="project" value="UniProtKB-SubCell"/>
</dbReference>
<dbReference type="Proteomes" id="UP001186944">
    <property type="component" value="Unassembled WGS sequence"/>
</dbReference>
<dbReference type="InterPro" id="IPR011012">
    <property type="entry name" value="Longin-like_dom_sf"/>
</dbReference>
<feature type="domain" description="Longin" evidence="11">
    <location>
        <begin position="6"/>
        <end position="121"/>
    </location>
</feature>
<feature type="transmembrane region" description="Helical" evidence="10">
    <location>
        <begin position="189"/>
        <end position="211"/>
    </location>
</feature>
<accession>A0AA89C4Q2</accession>
<dbReference type="InterPro" id="IPR059071">
    <property type="entry name" value="SEC22a-c_C"/>
</dbReference>
<dbReference type="InterPro" id="IPR044565">
    <property type="entry name" value="Sec22"/>
</dbReference>
<dbReference type="GO" id="GO:0005484">
    <property type="term" value="F:SNAP receptor activity"/>
    <property type="evidence" value="ECO:0007669"/>
    <property type="project" value="InterPro"/>
</dbReference>
<keyword evidence="6 10" id="KW-0472">Membrane</keyword>
<evidence type="ECO:0000313" key="12">
    <source>
        <dbReference type="EMBL" id="KAK3108864.1"/>
    </source>
</evidence>
<evidence type="ECO:0000256" key="10">
    <source>
        <dbReference type="SAM" id="Phobius"/>
    </source>
</evidence>
<sequence>MIHDILISRSTDGLPLASCTDNSSSHDPKAVQNCFTHMKLLSRLSARLPDRCTYIMDGITIHMITALNLTYILSCETSYLPVLAFSCLDDTQKQFLQSVTHQQVDAMTRPYQLIKEFDVPLRRLKQRYSSPGSISNKLNLSTLSQELKLRPPYMLSPDDLRPNKGPSQNYSSTSESNQFAANTKPLPRFLPFSLIIMVSIGLNCLCAFLNLTRGIAVINDAHVEDTSSDHYQYAASFLLCCFFSLYQIYLMCCPLRKGKSLAVATLICTCLCQLYLWEYRNDYQIFFHIVVTFLSTYIVFTRQVPGKLPQYTL</sequence>
<feature type="transmembrane region" description="Helical" evidence="10">
    <location>
        <begin position="283"/>
        <end position="300"/>
    </location>
</feature>
<dbReference type="GO" id="GO:0005789">
    <property type="term" value="C:endoplasmic reticulum membrane"/>
    <property type="evidence" value="ECO:0007669"/>
    <property type="project" value="UniProtKB-SubCell"/>
</dbReference>
<dbReference type="SUPFAM" id="SSF64356">
    <property type="entry name" value="SNARE-like"/>
    <property type="match status" value="1"/>
</dbReference>
<dbReference type="PANTHER" id="PTHR45837">
    <property type="entry name" value="VESICLE-TRAFFICKING PROTEIN SEC22B"/>
    <property type="match status" value="1"/>
</dbReference>
<dbReference type="SMART" id="SM01270">
    <property type="entry name" value="Longin"/>
    <property type="match status" value="1"/>
</dbReference>
<feature type="transmembrane region" description="Helical" evidence="10">
    <location>
        <begin position="261"/>
        <end position="277"/>
    </location>
</feature>
<evidence type="ECO:0000256" key="5">
    <source>
        <dbReference type="ARBA" id="ARBA00023054"/>
    </source>
</evidence>
<evidence type="ECO:0000256" key="9">
    <source>
        <dbReference type="SAM" id="MobiDB-lite"/>
    </source>
</evidence>
<comment type="subcellular location">
    <subcellularLocation>
        <location evidence="1">Endoplasmic reticulum membrane</location>
        <topology evidence="1">Single-pass type IV membrane protein</topology>
    </subcellularLocation>
    <subcellularLocation>
        <location evidence="8">Golgi apparatus</location>
        <location evidence="8">cis-Golgi network membrane</location>
    </subcellularLocation>
    <subcellularLocation>
        <location evidence="2">Melanosome</location>
    </subcellularLocation>
</comment>
<evidence type="ECO:0000256" key="7">
    <source>
        <dbReference type="ARBA" id="ARBA00024173"/>
    </source>
</evidence>
<dbReference type="Pfam" id="PF13774">
    <property type="entry name" value="Longin"/>
    <property type="match status" value="1"/>
</dbReference>
<feature type="compositionally biased region" description="Polar residues" evidence="9">
    <location>
        <begin position="165"/>
        <end position="177"/>
    </location>
</feature>
<dbReference type="EMBL" id="VSWD01000001">
    <property type="protein sequence ID" value="KAK3108864.1"/>
    <property type="molecule type" value="Genomic_DNA"/>
</dbReference>
<comment type="caution">
    <text evidence="12">The sequence shown here is derived from an EMBL/GenBank/DDBJ whole genome shotgun (WGS) entry which is preliminary data.</text>
</comment>
<evidence type="ECO:0000256" key="4">
    <source>
        <dbReference type="ARBA" id="ARBA00022927"/>
    </source>
</evidence>
<comment type="function">
    <text evidence="7">SNARE involved in targeting and fusion of ER-derived transport vesicles with the Golgi complex as well as Golgi-derived retrograde transport vesicles with the ER.</text>
</comment>
<dbReference type="InterPro" id="IPR010908">
    <property type="entry name" value="Longin_dom"/>
</dbReference>
<protein>
    <recommendedName>
        <fullName evidence="11">Longin domain-containing protein</fullName>
    </recommendedName>
</protein>
<dbReference type="AlphaFoldDB" id="A0AA89C4Q2"/>
<evidence type="ECO:0000256" key="1">
    <source>
        <dbReference type="ARBA" id="ARBA00004163"/>
    </source>
</evidence>
<keyword evidence="4" id="KW-0813">Transport</keyword>
<dbReference type="Gene3D" id="3.30.450.50">
    <property type="entry name" value="Longin domain"/>
    <property type="match status" value="1"/>
</dbReference>
<proteinExistence type="inferred from homology"/>
<keyword evidence="4" id="KW-0653">Protein transport</keyword>
<dbReference type="GO" id="GO:0006888">
    <property type="term" value="P:endoplasmic reticulum to Golgi vesicle-mediated transport"/>
    <property type="evidence" value="ECO:0007669"/>
    <property type="project" value="InterPro"/>
</dbReference>
<dbReference type="GO" id="GO:0006890">
    <property type="term" value="P:retrograde vesicle-mediated transport, Golgi to endoplasmic reticulum"/>
    <property type="evidence" value="ECO:0007669"/>
    <property type="project" value="InterPro"/>
</dbReference>
<evidence type="ECO:0000256" key="2">
    <source>
        <dbReference type="ARBA" id="ARBA00004223"/>
    </source>
</evidence>
<dbReference type="CDD" id="cd14824">
    <property type="entry name" value="Longin"/>
    <property type="match status" value="1"/>
</dbReference>
<evidence type="ECO:0000256" key="6">
    <source>
        <dbReference type="ARBA" id="ARBA00023136"/>
    </source>
</evidence>
<evidence type="ECO:0000313" key="13">
    <source>
        <dbReference type="Proteomes" id="UP001186944"/>
    </source>
</evidence>
<organism evidence="12 13">
    <name type="scientific">Pinctada imbricata</name>
    <name type="common">Atlantic pearl-oyster</name>
    <name type="synonym">Pinctada martensii</name>
    <dbReference type="NCBI Taxonomy" id="66713"/>
    <lineage>
        <taxon>Eukaryota</taxon>
        <taxon>Metazoa</taxon>
        <taxon>Spiralia</taxon>
        <taxon>Lophotrochozoa</taxon>
        <taxon>Mollusca</taxon>
        <taxon>Bivalvia</taxon>
        <taxon>Autobranchia</taxon>
        <taxon>Pteriomorphia</taxon>
        <taxon>Pterioida</taxon>
        <taxon>Pterioidea</taxon>
        <taxon>Pteriidae</taxon>
        <taxon>Pinctada</taxon>
    </lineage>
</organism>